<evidence type="ECO:0000259" key="3">
    <source>
        <dbReference type="Pfam" id="PF00467"/>
    </source>
</evidence>
<comment type="caution">
    <text evidence="4">The sequence shown here is derived from an EMBL/GenBank/DDBJ whole genome shotgun (WGS) entry which is preliminary data.</text>
</comment>
<dbReference type="GO" id="GO:0003735">
    <property type="term" value="F:structural constituent of ribosome"/>
    <property type="evidence" value="ECO:0007669"/>
    <property type="project" value="InterPro"/>
</dbReference>
<name>A0A397WMD1_9ARCH</name>
<dbReference type="CDD" id="cd06088">
    <property type="entry name" value="KOW_RPL14"/>
    <property type="match status" value="1"/>
</dbReference>
<dbReference type="GO" id="GO:0042273">
    <property type="term" value="P:ribosomal large subunit biogenesis"/>
    <property type="evidence" value="ECO:0007669"/>
    <property type="project" value="TreeGrafter"/>
</dbReference>
<dbReference type="Proteomes" id="UP000266622">
    <property type="component" value="Unassembled WGS sequence"/>
</dbReference>
<evidence type="ECO:0000256" key="1">
    <source>
        <dbReference type="ARBA" id="ARBA00022980"/>
    </source>
</evidence>
<dbReference type="InterPro" id="IPR014722">
    <property type="entry name" value="Rib_uL2_dom2"/>
</dbReference>
<dbReference type="PANTHER" id="PTHR11127">
    <property type="entry name" value="60S RIBOSOMAL PROTEIN L14"/>
    <property type="match status" value="1"/>
</dbReference>
<keyword evidence="2" id="KW-0687">Ribonucleoprotein</keyword>
<accession>A0A397WMD1</accession>
<feature type="domain" description="KOW" evidence="3">
    <location>
        <begin position="6"/>
        <end position="35"/>
    </location>
</feature>
<dbReference type="InterPro" id="IPR041985">
    <property type="entry name" value="Ribosomal_eL14_KOW"/>
</dbReference>
<sequence length="124" mass="14265">MVIEIGRLCVKLRGREAGRRCVVVDILDENFVIIDGDIKRRRANIKHLEPLPVILNIKQGASTEEVIKAMLENKIPVSYWKLKRDNLLNQEIIELYKSSFGEDWERIAKELGSPGKRAKVEIKV</sequence>
<dbReference type="Gene3D" id="2.30.30.30">
    <property type="match status" value="1"/>
</dbReference>
<evidence type="ECO:0000313" key="5">
    <source>
        <dbReference type="Proteomes" id="UP000266622"/>
    </source>
</evidence>
<dbReference type="EMBL" id="MWMI01000004">
    <property type="protein sequence ID" value="RIB35244.1"/>
    <property type="molecule type" value="Genomic_DNA"/>
</dbReference>
<keyword evidence="1 4" id="KW-0689">Ribosomal protein</keyword>
<dbReference type="NCBIfam" id="NF003320">
    <property type="entry name" value="PRK04333.1"/>
    <property type="match status" value="1"/>
</dbReference>
<dbReference type="SUPFAM" id="SSF50104">
    <property type="entry name" value="Translation proteins SH3-like domain"/>
    <property type="match status" value="1"/>
</dbReference>
<evidence type="ECO:0000313" key="4">
    <source>
        <dbReference type="EMBL" id="RIB35244.1"/>
    </source>
</evidence>
<protein>
    <submittedName>
        <fullName evidence="4">50S ribosomal protein L14e</fullName>
    </submittedName>
</protein>
<dbReference type="AlphaFoldDB" id="A0A397WMD1"/>
<gene>
    <name evidence="4" type="ORF">BXU00_02870</name>
</gene>
<proteinExistence type="predicted"/>
<dbReference type="InterPro" id="IPR039660">
    <property type="entry name" value="Ribosomal_eL14"/>
</dbReference>
<dbReference type="PANTHER" id="PTHR11127:SF2">
    <property type="entry name" value="LARGE RIBOSOMAL SUBUNIT PROTEIN EL14"/>
    <property type="match status" value="1"/>
</dbReference>
<evidence type="ECO:0000256" key="2">
    <source>
        <dbReference type="ARBA" id="ARBA00023274"/>
    </source>
</evidence>
<dbReference type="GO" id="GO:0022625">
    <property type="term" value="C:cytosolic large ribosomal subunit"/>
    <property type="evidence" value="ECO:0007669"/>
    <property type="project" value="TreeGrafter"/>
</dbReference>
<dbReference type="InterPro" id="IPR008991">
    <property type="entry name" value="Translation_prot_SH3-like_sf"/>
</dbReference>
<reference evidence="4 5" key="1">
    <citation type="journal article" date="2018" name="Syst. Appl. Microbiol.">
        <title>A new symbiotic nanoarchaeote (Candidatus Nanoclepta minutus) and its host (Zestosphaera tikiterensis gen. nov., sp. nov.) from a New Zealand hot spring.</title>
        <authorList>
            <person name="St John E."/>
            <person name="Liu Y."/>
            <person name="Podar M."/>
            <person name="Stott M.B."/>
            <person name="Meneghin J."/>
            <person name="Chen Z."/>
            <person name="Lagutin K."/>
            <person name="Mitchell K."/>
            <person name="Reysenbach A.L."/>
        </authorList>
    </citation>
    <scope>NUCLEOTIDE SEQUENCE [LARGE SCALE GENOMIC DNA]</scope>
    <source>
        <strain evidence="4">NZ3</strain>
    </source>
</reference>
<dbReference type="GO" id="GO:0003723">
    <property type="term" value="F:RNA binding"/>
    <property type="evidence" value="ECO:0007669"/>
    <property type="project" value="InterPro"/>
</dbReference>
<dbReference type="Pfam" id="PF00467">
    <property type="entry name" value="KOW"/>
    <property type="match status" value="1"/>
</dbReference>
<dbReference type="InterPro" id="IPR005824">
    <property type="entry name" value="KOW"/>
</dbReference>
<organism evidence="4 5">
    <name type="scientific">Candidatus Nanoclepta minutus</name>
    <dbReference type="NCBI Taxonomy" id="1940235"/>
    <lineage>
        <taxon>Archaea</taxon>
        <taxon>Nanobdellota</taxon>
        <taxon>Candidatus Nanoclepta</taxon>
    </lineage>
</organism>